<protein>
    <submittedName>
        <fullName evidence="2">Uncharacterized protein</fullName>
    </submittedName>
</protein>
<dbReference type="AlphaFoldDB" id="A0AAU9SDG6"/>
<dbReference type="EMBL" id="OU466861">
    <property type="protein sequence ID" value="CAH2062966.1"/>
    <property type="molecule type" value="Genomic_DNA"/>
</dbReference>
<keyword evidence="3" id="KW-1185">Reference proteome</keyword>
<evidence type="ECO:0000256" key="1">
    <source>
        <dbReference type="SAM" id="SignalP"/>
    </source>
</evidence>
<evidence type="ECO:0000313" key="2">
    <source>
        <dbReference type="EMBL" id="CAH2062966.1"/>
    </source>
</evidence>
<dbReference type="Proteomes" id="UP000836841">
    <property type="component" value="Chromosome 5"/>
</dbReference>
<proteinExistence type="predicted"/>
<name>A0AAU9SDG6_THLAR</name>
<feature type="chain" id="PRO_5043998291" evidence="1">
    <location>
        <begin position="16"/>
        <end position="116"/>
    </location>
</feature>
<accession>A0AAU9SDG6</accession>
<keyword evidence="1" id="KW-0732">Signal</keyword>
<reference evidence="2 3" key="1">
    <citation type="submission" date="2022-03" db="EMBL/GenBank/DDBJ databases">
        <authorList>
            <person name="Nunn A."/>
            <person name="Chopra R."/>
            <person name="Nunn A."/>
            <person name="Contreras Garrido A."/>
        </authorList>
    </citation>
    <scope>NUCLEOTIDE SEQUENCE [LARGE SCALE GENOMIC DNA]</scope>
</reference>
<sequence length="116" mass="12927">MSLFLLCSINPLLHVLDVAPRSLLLLSEPRYLHHQGMPLLSELEAGVVTVVGLGVMERGRDRRGGSSLDAFEKVSLSHQETFIHKLPSLCLDLSESLRIKIRKKGRVSFRSPCPLI</sequence>
<organism evidence="2 3">
    <name type="scientific">Thlaspi arvense</name>
    <name type="common">Field penny-cress</name>
    <dbReference type="NCBI Taxonomy" id="13288"/>
    <lineage>
        <taxon>Eukaryota</taxon>
        <taxon>Viridiplantae</taxon>
        <taxon>Streptophyta</taxon>
        <taxon>Embryophyta</taxon>
        <taxon>Tracheophyta</taxon>
        <taxon>Spermatophyta</taxon>
        <taxon>Magnoliopsida</taxon>
        <taxon>eudicotyledons</taxon>
        <taxon>Gunneridae</taxon>
        <taxon>Pentapetalae</taxon>
        <taxon>rosids</taxon>
        <taxon>malvids</taxon>
        <taxon>Brassicales</taxon>
        <taxon>Brassicaceae</taxon>
        <taxon>Thlaspideae</taxon>
        <taxon>Thlaspi</taxon>
    </lineage>
</organism>
<feature type="signal peptide" evidence="1">
    <location>
        <begin position="1"/>
        <end position="15"/>
    </location>
</feature>
<evidence type="ECO:0000313" key="3">
    <source>
        <dbReference type="Proteomes" id="UP000836841"/>
    </source>
</evidence>
<gene>
    <name evidence="2" type="ORF">TAV2_LOCUS16378</name>
</gene>